<dbReference type="InterPro" id="IPR014729">
    <property type="entry name" value="Rossmann-like_a/b/a_fold"/>
</dbReference>
<dbReference type="PRINTS" id="PR01438">
    <property type="entry name" value="UNVRSLSTRESS"/>
</dbReference>
<gene>
    <name evidence="3" type="ORF">ASZ90_013902</name>
</gene>
<evidence type="ECO:0000259" key="2">
    <source>
        <dbReference type="Pfam" id="PF00582"/>
    </source>
</evidence>
<feature type="domain" description="UspA" evidence="2">
    <location>
        <begin position="1"/>
        <end position="145"/>
    </location>
</feature>
<sequence>MFKKIMVATDGSQTSIRTAELAVDLARLSGGSIIAIYVVDIYRLAHLPGYAAFPSLSSRLMELMQREGELAISEVENMACDAGVPFSSIIAEGDPSQEIVKRSHKSGADLLVLGRIGRSDLEKILLGCVAEKVVRHSKIPVLIVPAVRK</sequence>
<protein>
    <recommendedName>
        <fullName evidence="2">UspA domain-containing protein</fullName>
    </recommendedName>
</protein>
<dbReference type="Pfam" id="PF00582">
    <property type="entry name" value="Usp"/>
    <property type="match status" value="1"/>
</dbReference>
<dbReference type="PANTHER" id="PTHR46268:SF6">
    <property type="entry name" value="UNIVERSAL STRESS PROTEIN UP12"/>
    <property type="match status" value="1"/>
</dbReference>
<evidence type="ECO:0000313" key="3">
    <source>
        <dbReference type="EMBL" id="KUG16419.1"/>
    </source>
</evidence>
<comment type="similarity">
    <text evidence="1">Belongs to the universal stress protein A family.</text>
</comment>
<organism evidence="3">
    <name type="scientific">hydrocarbon metagenome</name>
    <dbReference type="NCBI Taxonomy" id="938273"/>
    <lineage>
        <taxon>unclassified sequences</taxon>
        <taxon>metagenomes</taxon>
        <taxon>ecological metagenomes</taxon>
    </lineage>
</organism>
<dbReference type="SUPFAM" id="SSF52402">
    <property type="entry name" value="Adenine nucleotide alpha hydrolases-like"/>
    <property type="match status" value="1"/>
</dbReference>
<proteinExistence type="inferred from homology"/>
<dbReference type="AlphaFoldDB" id="A0A0W8F7Q5"/>
<comment type="caution">
    <text evidence="3">The sequence shown here is derived from an EMBL/GenBank/DDBJ whole genome shotgun (WGS) entry which is preliminary data.</text>
</comment>
<name>A0A0W8F7Q5_9ZZZZ</name>
<reference evidence="3" key="1">
    <citation type="journal article" date="2015" name="Proc. Natl. Acad. Sci. U.S.A.">
        <title>Networks of energetic and metabolic interactions define dynamics in microbial communities.</title>
        <authorList>
            <person name="Embree M."/>
            <person name="Liu J.K."/>
            <person name="Al-Bassam M.M."/>
            <person name="Zengler K."/>
        </authorList>
    </citation>
    <scope>NUCLEOTIDE SEQUENCE</scope>
</reference>
<accession>A0A0W8F7Q5</accession>
<evidence type="ECO:0000256" key="1">
    <source>
        <dbReference type="ARBA" id="ARBA00008791"/>
    </source>
</evidence>
<dbReference type="InterPro" id="IPR006015">
    <property type="entry name" value="Universal_stress_UspA"/>
</dbReference>
<dbReference type="PANTHER" id="PTHR46268">
    <property type="entry name" value="STRESS RESPONSE PROTEIN NHAX"/>
    <property type="match status" value="1"/>
</dbReference>
<dbReference type="CDD" id="cd00293">
    <property type="entry name" value="USP-like"/>
    <property type="match status" value="1"/>
</dbReference>
<dbReference type="Gene3D" id="3.40.50.620">
    <property type="entry name" value="HUPs"/>
    <property type="match status" value="1"/>
</dbReference>
<dbReference type="EMBL" id="LNQE01001498">
    <property type="protein sequence ID" value="KUG16419.1"/>
    <property type="molecule type" value="Genomic_DNA"/>
</dbReference>
<dbReference type="InterPro" id="IPR006016">
    <property type="entry name" value="UspA"/>
</dbReference>